<evidence type="ECO:0000256" key="6">
    <source>
        <dbReference type="ARBA" id="ARBA00022970"/>
    </source>
</evidence>
<evidence type="ECO:0000256" key="1">
    <source>
        <dbReference type="ARBA" id="ARBA00004429"/>
    </source>
</evidence>
<dbReference type="InterPro" id="IPR035906">
    <property type="entry name" value="MetI-like_sf"/>
</dbReference>
<evidence type="ECO:0000313" key="15">
    <source>
        <dbReference type="Proteomes" id="UP000235994"/>
    </source>
</evidence>
<dbReference type="SUPFAM" id="SSF161098">
    <property type="entry name" value="MetI-like"/>
    <property type="match status" value="1"/>
</dbReference>
<evidence type="ECO:0000256" key="8">
    <source>
        <dbReference type="ARBA" id="ARBA00023136"/>
    </source>
</evidence>
<evidence type="ECO:0000256" key="5">
    <source>
        <dbReference type="ARBA" id="ARBA00022692"/>
    </source>
</evidence>
<name>A0A2N8K8X2_9BURK</name>
<keyword evidence="3 12" id="KW-0813">Transport</keyword>
<protein>
    <recommendedName>
        <fullName evidence="11">Glutamate/aspartate import permease protein GltK</fullName>
    </recommendedName>
</protein>
<dbReference type="InterPro" id="IPR043429">
    <property type="entry name" value="ArtM/GltK/GlnP/TcyL/YhdX-like"/>
</dbReference>
<keyword evidence="6" id="KW-0029">Amino-acid transport</keyword>
<keyword evidence="5 12" id="KW-0812">Transmembrane</keyword>
<feature type="transmembrane region" description="Helical" evidence="12">
    <location>
        <begin position="26"/>
        <end position="45"/>
    </location>
</feature>
<dbReference type="FunFam" id="1.10.3720.10:FF:000006">
    <property type="entry name" value="Glutamate/aspartate ABC transporter, permease protein GltK"/>
    <property type="match status" value="1"/>
</dbReference>
<comment type="function">
    <text evidence="9">Part of the ABC transporter complex GltIJKL involved in glutamate and aspartate uptake. Probably responsible for the translocation of the substrate across the membrane.</text>
</comment>
<comment type="subunit">
    <text evidence="10">The complex is composed of two ATP-binding proteins (GltL), two transmembrane proteins (GltJ and GltK) and a solute-binding protein (GltI).</text>
</comment>
<comment type="caution">
    <text evidence="14">The sequence shown here is derived from an EMBL/GenBank/DDBJ whole genome shotgun (WGS) entry which is preliminary data.</text>
</comment>
<gene>
    <name evidence="14" type="ORF">C1I89_32265</name>
</gene>
<dbReference type="PANTHER" id="PTHR30614:SF35">
    <property type="entry name" value="ABC TRANSPORTER PERMEASE PROTEIN"/>
    <property type="match status" value="1"/>
</dbReference>
<evidence type="ECO:0000313" key="14">
    <source>
        <dbReference type="EMBL" id="PND29898.1"/>
    </source>
</evidence>
<evidence type="ECO:0000256" key="10">
    <source>
        <dbReference type="ARBA" id="ARBA00062718"/>
    </source>
</evidence>
<sequence>MQQLNFQQIWRYREQLWQGMQVTLELTAIAVVAGLAIGLAGALLTRHGPRPVKLFLRAYVEVFRNTPSLIQLFVVFFVLPGLGLRMPPFVAAAVALSLYFGAYAIEILRAGLDSIPRSQVEAGHCLGLTSWQVYRHIVLAPALRNVYPALGTQLVILLLGTSLASQVSAEDLFHAGSFIESRTYRSFEVYAVICGIYFTLVLITKAVLALAGSLAFTWPVRR</sequence>
<dbReference type="EMBL" id="POQS01000015">
    <property type="protein sequence ID" value="PND29898.1"/>
    <property type="molecule type" value="Genomic_DNA"/>
</dbReference>
<comment type="similarity">
    <text evidence="2">Belongs to the binding-protein-dependent transport system permease family. HisMQ subfamily.</text>
</comment>
<dbReference type="GO" id="GO:0022857">
    <property type="term" value="F:transmembrane transporter activity"/>
    <property type="evidence" value="ECO:0007669"/>
    <property type="project" value="InterPro"/>
</dbReference>
<dbReference type="GO" id="GO:0006865">
    <property type="term" value="P:amino acid transport"/>
    <property type="evidence" value="ECO:0007669"/>
    <property type="project" value="UniProtKB-KW"/>
</dbReference>
<keyword evidence="4" id="KW-1003">Cell membrane</keyword>
<dbReference type="RefSeq" id="WP_102776252.1">
    <property type="nucleotide sequence ID" value="NZ_POQS01000015.1"/>
</dbReference>
<dbReference type="InterPro" id="IPR000515">
    <property type="entry name" value="MetI-like"/>
</dbReference>
<evidence type="ECO:0000256" key="3">
    <source>
        <dbReference type="ARBA" id="ARBA00022448"/>
    </source>
</evidence>
<dbReference type="InterPro" id="IPR010065">
    <property type="entry name" value="AA_ABC_transptr_permease_3TM"/>
</dbReference>
<accession>A0A2N8K8X2</accession>
<dbReference type="GO" id="GO:0043190">
    <property type="term" value="C:ATP-binding cassette (ABC) transporter complex"/>
    <property type="evidence" value="ECO:0007669"/>
    <property type="project" value="InterPro"/>
</dbReference>
<evidence type="ECO:0000256" key="7">
    <source>
        <dbReference type="ARBA" id="ARBA00022989"/>
    </source>
</evidence>
<evidence type="ECO:0000256" key="12">
    <source>
        <dbReference type="RuleBase" id="RU363032"/>
    </source>
</evidence>
<proteinExistence type="inferred from homology"/>
<dbReference type="CDD" id="cd06261">
    <property type="entry name" value="TM_PBP2"/>
    <property type="match status" value="1"/>
</dbReference>
<feature type="domain" description="ABC transmembrane type-1" evidence="13">
    <location>
        <begin position="20"/>
        <end position="211"/>
    </location>
</feature>
<evidence type="ECO:0000256" key="4">
    <source>
        <dbReference type="ARBA" id="ARBA00022475"/>
    </source>
</evidence>
<dbReference type="AlphaFoldDB" id="A0A2N8K8X2"/>
<evidence type="ECO:0000259" key="13">
    <source>
        <dbReference type="PROSITE" id="PS50928"/>
    </source>
</evidence>
<feature type="transmembrane region" description="Helical" evidence="12">
    <location>
        <begin position="66"/>
        <end position="83"/>
    </location>
</feature>
<dbReference type="PROSITE" id="PS50928">
    <property type="entry name" value="ABC_TM1"/>
    <property type="match status" value="1"/>
</dbReference>
<evidence type="ECO:0000256" key="2">
    <source>
        <dbReference type="ARBA" id="ARBA00010072"/>
    </source>
</evidence>
<organism evidence="14 15">
    <name type="scientific">Achromobacter pulmonis</name>
    <dbReference type="NCBI Taxonomy" id="1389932"/>
    <lineage>
        <taxon>Bacteria</taxon>
        <taxon>Pseudomonadati</taxon>
        <taxon>Pseudomonadota</taxon>
        <taxon>Betaproteobacteria</taxon>
        <taxon>Burkholderiales</taxon>
        <taxon>Alcaligenaceae</taxon>
        <taxon>Achromobacter</taxon>
    </lineage>
</organism>
<dbReference type="NCBIfam" id="TIGR01726">
    <property type="entry name" value="HEQRo_perm_3TM"/>
    <property type="match status" value="1"/>
</dbReference>
<dbReference type="Pfam" id="PF00528">
    <property type="entry name" value="BPD_transp_1"/>
    <property type="match status" value="1"/>
</dbReference>
<keyword evidence="8 12" id="KW-0472">Membrane</keyword>
<evidence type="ECO:0000256" key="9">
    <source>
        <dbReference type="ARBA" id="ARBA00060298"/>
    </source>
</evidence>
<reference evidence="14 15" key="1">
    <citation type="submission" date="2018-01" db="EMBL/GenBank/DDBJ databases">
        <title>The draft genome of an aniline degradation strain ANB-1.</title>
        <authorList>
            <person name="Zhang L."/>
            <person name="Jiang J."/>
        </authorList>
    </citation>
    <scope>NUCLEOTIDE SEQUENCE [LARGE SCALE GENOMIC DNA]</scope>
    <source>
        <strain evidence="14 15">ANB-1</strain>
    </source>
</reference>
<evidence type="ECO:0000256" key="11">
    <source>
        <dbReference type="ARBA" id="ARBA00073645"/>
    </source>
</evidence>
<feature type="transmembrane region" description="Helical" evidence="12">
    <location>
        <begin position="89"/>
        <end position="108"/>
    </location>
</feature>
<feature type="transmembrane region" description="Helical" evidence="12">
    <location>
        <begin position="189"/>
        <end position="216"/>
    </location>
</feature>
<dbReference type="PANTHER" id="PTHR30614">
    <property type="entry name" value="MEMBRANE COMPONENT OF AMINO ACID ABC TRANSPORTER"/>
    <property type="match status" value="1"/>
</dbReference>
<dbReference type="Proteomes" id="UP000235994">
    <property type="component" value="Unassembled WGS sequence"/>
</dbReference>
<comment type="subcellular location">
    <subcellularLocation>
        <location evidence="1">Cell inner membrane</location>
        <topology evidence="1">Multi-pass membrane protein</topology>
    </subcellularLocation>
    <subcellularLocation>
        <location evidence="12">Cell membrane</location>
        <topology evidence="12">Multi-pass membrane protein</topology>
    </subcellularLocation>
</comment>
<dbReference type="Gene3D" id="1.10.3720.10">
    <property type="entry name" value="MetI-like"/>
    <property type="match status" value="1"/>
</dbReference>
<keyword evidence="15" id="KW-1185">Reference proteome</keyword>
<keyword evidence="7 12" id="KW-1133">Transmembrane helix</keyword>